<reference evidence="2 3" key="1">
    <citation type="submission" date="2016-01" db="EMBL/GenBank/DDBJ databases">
        <authorList>
            <person name="Oliw E.H."/>
        </authorList>
    </citation>
    <scope>NUCLEOTIDE SEQUENCE [LARGE SCALE GENOMIC DNA]</scope>
    <source>
        <strain evidence="2 3">Zutra 3-1</strain>
    </source>
</reference>
<feature type="region of interest" description="Disordered" evidence="1">
    <location>
        <begin position="251"/>
        <end position="356"/>
    </location>
</feature>
<feature type="compositionally biased region" description="Low complexity" evidence="1">
    <location>
        <begin position="331"/>
        <end position="343"/>
    </location>
</feature>
<evidence type="ECO:0000256" key="1">
    <source>
        <dbReference type="SAM" id="MobiDB-lite"/>
    </source>
</evidence>
<dbReference type="EMBL" id="FBWG01000045">
    <property type="protein sequence ID" value="CUX58459.1"/>
    <property type="molecule type" value="Genomic_DNA"/>
</dbReference>
<protein>
    <recommendedName>
        <fullName evidence="4">Cellulose biosynthesis protein BcsN</fullName>
    </recommendedName>
</protein>
<evidence type="ECO:0000313" key="2">
    <source>
        <dbReference type="EMBL" id="CUX58459.1"/>
    </source>
</evidence>
<evidence type="ECO:0008006" key="4">
    <source>
        <dbReference type="Google" id="ProtNLM"/>
    </source>
</evidence>
<dbReference type="AlphaFoldDB" id="A0A1S7RVX2"/>
<feature type="compositionally biased region" description="Low complexity" evidence="1">
    <location>
        <begin position="294"/>
        <end position="309"/>
    </location>
</feature>
<dbReference type="Pfam" id="PF17038">
    <property type="entry name" value="CBP_BcsN"/>
    <property type="match status" value="1"/>
</dbReference>
<accession>A0A1S7RVX2</accession>
<organism evidence="2 3">
    <name type="scientific">Agrobacterium deltaense Zutra 3/1</name>
    <dbReference type="NCBI Taxonomy" id="1183427"/>
    <lineage>
        <taxon>Bacteria</taxon>
        <taxon>Pseudomonadati</taxon>
        <taxon>Pseudomonadota</taxon>
        <taxon>Alphaproteobacteria</taxon>
        <taxon>Hyphomicrobiales</taxon>
        <taxon>Rhizobiaceae</taxon>
        <taxon>Rhizobium/Agrobacterium group</taxon>
        <taxon>Agrobacterium</taxon>
    </lineage>
</organism>
<sequence>MVWSLVIRFPFNLGGVGEIKGRKAVNFSAYTSLLFSIAVLSGCNTPAGVRSFGGPQMLSPSEALVFPPPGGPEIVTVVNRTYSNAVAQQVILRSEAATPGQNYIKAEFFGPQQAGDTGGDALAFSGFRASSVAREIRAEFPGENIAMSANYLQNGYGAFSYAAGSGRGDDTCLYGWQDIRSPESMRQDFRNLGRIKVRLRLCQSGASVERLLAVMYNYTITGTYASPSWNPYGTPQAVDKNLGRPGHPVYPIKADEVPMRPGGEVTASVPSRPVRRTAAVAPPVQPEPQPLPPVAAVSIPSPASAGAPLQPARPTVAGRRLDGVPADSGRQPSQVPQVSIPSPACLSGSGVASGCR</sequence>
<feature type="compositionally biased region" description="Pro residues" evidence="1">
    <location>
        <begin position="283"/>
        <end position="293"/>
    </location>
</feature>
<evidence type="ECO:0000313" key="3">
    <source>
        <dbReference type="Proteomes" id="UP000191987"/>
    </source>
</evidence>
<proteinExistence type="predicted"/>
<dbReference type="Proteomes" id="UP000191987">
    <property type="component" value="Unassembled WGS sequence"/>
</dbReference>
<dbReference type="InterPro" id="IPR031482">
    <property type="entry name" value="CBP_BcsN"/>
</dbReference>
<gene>
    <name evidence="2" type="ORF">AGR7C_Lc60052</name>
</gene>
<name>A0A1S7RVX2_9HYPH</name>